<evidence type="ECO:0000313" key="2">
    <source>
        <dbReference type="EMBL" id="CAH1202297.1"/>
    </source>
</evidence>
<evidence type="ECO:0000256" key="1">
    <source>
        <dbReference type="SAM" id="Phobius"/>
    </source>
</evidence>
<dbReference type="Proteomes" id="UP000838821">
    <property type="component" value="Unassembled WGS sequence"/>
</dbReference>
<dbReference type="SUPFAM" id="SSF49464">
    <property type="entry name" value="Carboxypeptidase regulatory domain-like"/>
    <property type="match status" value="1"/>
</dbReference>
<organism evidence="2 3">
    <name type="scientific">Paenibacillus allorhizoplanae</name>
    <dbReference type="NCBI Taxonomy" id="2905648"/>
    <lineage>
        <taxon>Bacteria</taxon>
        <taxon>Bacillati</taxon>
        <taxon>Bacillota</taxon>
        <taxon>Bacilli</taxon>
        <taxon>Bacillales</taxon>
        <taxon>Paenibacillaceae</taxon>
        <taxon>Paenibacillus</taxon>
    </lineage>
</organism>
<comment type="caution">
    <text evidence="2">The sequence shown here is derived from an EMBL/GenBank/DDBJ whole genome shotgun (WGS) entry which is preliminary data.</text>
</comment>
<keyword evidence="1" id="KW-0812">Transmembrane</keyword>
<keyword evidence="3" id="KW-1185">Reference proteome</keyword>
<reference evidence="2" key="1">
    <citation type="submission" date="2022-01" db="EMBL/GenBank/DDBJ databases">
        <authorList>
            <person name="Criscuolo A."/>
        </authorList>
    </citation>
    <scope>NUCLEOTIDE SEQUENCE</scope>
    <source>
        <strain evidence="2">CIP111891</strain>
    </source>
</reference>
<dbReference type="InterPro" id="IPR058094">
    <property type="entry name" value="Ig-like_OmpL47-like"/>
</dbReference>
<dbReference type="NCBIfam" id="NF047446">
    <property type="entry name" value="barrel_OmpL47"/>
    <property type="match status" value="1"/>
</dbReference>
<name>A0ABN8GDP2_9BACL</name>
<dbReference type="EMBL" id="CAKMMW010000004">
    <property type="protein sequence ID" value="CAH1202297.1"/>
    <property type="molecule type" value="Genomic_DNA"/>
</dbReference>
<accession>A0ABN8GDP2</accession>
<dbReference type="Gene3D" id="3.30.1920.20">
    <property type="match status" value="1"/>
</dbReference>
<dbReference type="InterPro" id="IPR008969">
    <property type="entry name" value="CarboxyPept-like_regulatory"/>
</dbReference>
<proteinExistence type="predicted"/>
<keyword evidence="1" id="KW-0472">Membrane</keyword>
<dbReference type="RefSeq" id="WP_236286883.1">
    <property type="nucleotide sequence ID" value="NZ_CAKMMW010000004.1"/>
</dbReference>
<dbReference type="InterPro" id="IPR013783">
    <property type="entry name" value="Ig-like_fold"/>
</dbReference>
<evidence type="ECO:0000313" key="3">
    <source>
        <dbReference type="Proteomes" id="UP000838821"/>
    </source>
</evidence>
<feature type="transmembrane region" description="Helical" evidence="1">
    <location>
        <begin position="12"/>
        <end position="34"/>
    </location>
</feature>
<sequence length="544" mass="59514">MKLANNIDNRTCTYLLILFITLTFLFITNSSYAVGIDSNSPELSAAEAELQGTITDEFGAPIKGTQVEVFTYYFSATLPTLAVATTDENGHYTIQQFDRSARPGYQGIKFSIKGYQVYRSLPSSVHIFNFRFPDVLSSVSGNITLDRLGAIPIPGYTVSYDICVSSGHCMPLHSAITDDTGHFTITYIESDYGDPGHRGVNADPNHSGFEIGKTAISPPPGTLYGVVNGFLELANANVRVNGTVELVDVGTTKINLYGAFAFFNLLDKEYSLKITPSDWDAQYFVPIQKNNVRPSNTPLAIILPPAPDLKPPVTTDDSTLGWHNDDQTIHLGATDERSGVQTTYFSLDNATFAEGNVVSINGDGVHSLQYFSIDKAGNQEELKTVKVKIDKTKPYVVPPISMSFYQTDVINLHFDINDPLSGVTLSEIVLDNSVIENPTSFELLALTVGDHAIHITASDAVGNSTEINFVLHISINSAHFMEVLKIGQDRGLIDNMGIYKSLSEKAKHSSWDALEKEISAQSGKHINSDYASLLLDDIKYITTH</sequence>
<gene>
    <name evidence="2" type="ORF">PAECIP111891_02126</name>
</gene>
<keyword evidence="1" id="KW-1133">Transmembrane helix</keyword>
<protein>
    <recommendedName>
        <fullName evidence="4">Carboxypeptidase regulatory-like domain-containing protein</fullName>
    </recommendedName>
</protein>
<evidence type="ECO:0008006" key="4">
    <source>
        <dbReference type="Google" id="ProtNLM"/>
    </source>
</evidence>
<dbReference type="Gene3D" id="2.60.40.10">
    <property type="entry name" value="Immunoglobulins"/>
    <property type="match status" value="1"/>
</dbReference>